<dbReference type="SUPFAM" id="SSF51735">
    <property type="entry name" value="NAD(P)-binding Rossmann-fold domains"/>
    <property type="match status" value="1"/>
</dbReference>
<dbReference type="PANTHER" id="PTHR44845">
    <property type="entry name" value="CARRIER DOMAIN-CONTAINING PROTEIN"/>
    <property type="match status" value="1"/>
</dbReference>
<dbReference type="InterPro" id="IPR013120">
    <property type="entry name" value="FAR_NAD-bd"/>
</dbReference>
<evidence type="ECO:0000256" key="3">
    <source>
        <dbReference type="ARBA" id="ARBA00029454"/>
    </source>
</evidence>
<dbReference type="InterPro" id="IPR009081">
    <property type="entry name" value="PP-bd_ACP"/>
</dbReference>
<evidence type="ECO:0000313" key="6">
    <source>
        <dbReference type="Proteomes" id="UP000030143"/>
    </source>
</evidence>
<dbReference type="Gene3D" id="2.30.38.10">
    <property type="entry name" value="Luciferase, Domain 3"/>
    <property type="match status" value="1"/>
</dbReference>
<organism evidence="5 6">
    <name type="scientific">Penicillium expansum</name>
    <name type="common">Blue mold rot fungus</name>
    <dbReference type="NCBI Taxonomy" id="27334"/>
    <lineage>
        <taxon>Eukaryota</taxon>
        <taxon>Fungi</taxon>
        <taxon>Dikarya</taxon>
        <taxon>Ascomycota</taxon>
        <taxon>Pezizomycotina</taxon>
        <taxon>Eurotiomycetes</taxon>
        <taxon>Eurotiomycetidae</taxon>
        <taxon>Eurotiales</taxon>
        <taxon>Aspergillaceae</taxon>
        <taxon>Penicillium</taxon>
    </lineage>
</organism>
<comment type="caution">
    <text evidence="5">The sequence shown here is derived from an EMBL/GenBank/DDBJ whole genome shotgun (WGS) entry which is preliminary data.</text>
</comment>
<dbReference type="InterPro" id="IPR010080">
    <property type="entry name" value="Thioester_reductase-like_dom"/>
</dbReference>
<evidence type="ECO:0000256" key="2">
    <source>
        <dbReference type="ARBA" id="ARBA00022553"/>
    </source>
</evidence>
<dbReference type="VEuPathDB" id="FungiDB:PEXP_013980"/>
<dbReference type="GO" id="GO:0044550">
    <property type="term" value="P:secondary metabolite biosynthetic process"/>
    <property type="evidence" value="ECO:0007669"/>
    <property type="project" value="UniProtKB-ARBA"/>
</dbReference>
<dbReference type="Gene3D" id="1.10.1200.10">
    <property type="entry name" value="ACP-like"/>
    <property type="match status" value="1"/>
</dbReference>
<keyword evidence="2" id="KW-0597">Phosphoprotein</keyword>
<gene>
    <name evidence="5" type="ORF">PEX2_032250</name>
</gene>
<dbReference type="STRING" id="27334.A0A0A2JIC5"/>
<evidence type="ECO:0000259" key="4">
    <source>
        <dbReference type="PROSITE" id="PS50075"/>
    </source>
</evidence>
<dbReference type="GeneID" id="27675919"/>
<name>A0A0A2JIC5_PENEN</name>
<dbReference type="EMBL" id="JQFZ01000226">
    <property type="protein sequence ID" value="KGO54448.1"/>
    <property type="molecule type" value="Genomic_DNA"/>
</dbReference>
<keyword evidence="1" id="KW-0596">Phosphopantetheine</keyword>
<dbReference type="RefSeq" id="XP_016596888.1">
    <property type="nucleotide sequence ID" value="XM_016740500.1"/>
</dbReference>
<evidence type="ECO:0000256" key="1">
    <source>
        <dbReference type="ARBA" id="ARBA00022450"/>
    </source>
</evidence>
<evidence type="ECO:0000313" key="5">
    <source>
        <dbReference type="EMBL" id="KGO54448.1"/>
    </source>
</evidence>
<dbReference type="PROSITE" id="PS50075">
    <property type="entry name" value="CARRIER"/>
    <property type="match status" value="1"/>
</dbReference>
<dbReference type="NCBIfam" id="TIGR01746">
    <property type="entry name" value="Thioester-redct"/>
    <property type="match status" value="1"/>
</dbReference>
<dbReference type="Gene3D" id="3.30.300.30">
    <property type="match status" value="1"/>
</dbReference>
<dbReference type="PANTHER" id="PTHR44845:SF6">
    <property type="entry name" value="BETA-ALANINE-ACTIVATING ENZYME"/>
    <property type="match status" value="1"/>
</dbReference>
<reference evidence="5 6" key="1">
    <citation type="journal article" date="2015" name="Mol. Plant Microbe Interact.">
        <title>Genome, transcriptome, and functional analyses of Penicillium expansum provide new insights into secondary metabolism and pathogenicity.</title>
        <authorList>
            <person name="Ballester A.R."/>
            <person name="Marcet-Houben M."/>
            <person name="Levin E."/>
            <person name="Sela N."/>
            <person name="Selma-Lazaro C."/>
            <person name="Carmona L."/>
            <person name="Wisniewski M."/>
            <person name="Droby S."/>
            <person name="Gonzalez-Candelas L."/>
            <person name="Gabaldon T."/>
        </authorList>
    </citation>
    <scope>NUCLEOTIDE SEQUENCE [LARGE SCALE GENOMIC DNA]</scope>
    <source>
        <strain evidence="5 6">MD-8</strain>
    </source>
</reference>
<dbReference type="HOGENOM" id="CLU_000022_2_17_1"/>
<proteinExistence type="inferred from homology"/>
<protein>
    <submittedName>
        <fullName evidence="5">Male sterility, NAD-binding</fullName>
    </submittedName>
</protein>
<dbReference type="InterPro" id="IPR036291">
    <property type="entry name" value="NAD(P)-bd_dom_sf"/>
</dbReference>
<dbReference type="SUPFAM" id="SSF56801">
    <property type="entry name" value="Acetyl-CoA synthetase-like"/>
    <property type="match status" value="1"/>
</dbReference>
<dbReference type="SUPFAM" id="SSF47336">
    <property type="entry name" value="ACP-like"/>
    <property type="match status" value="1"/>
</dbReference>
<dbReference type="Proteomes" id="UP000030143">
    <property type="component" value="Unassembled WGS sequence"/>
</dbReference>
<feature type="domain" description="Carrier" evidence="4">
    <location>
        <begin position="110"/>
        <end position="189"/>
    </location>
</feature>
<dbReference type="InterPro" id="IPR045851">
    <property type="entry name" value="AMP-bd_C_sf"/>
</dbReference>
<dbReference type="Pfam" id="PF07993">
    <property type="entry name" value="NAD_binding_4"/>
    <property type="match status" value="1"/>
</dbReference>
<keyword evidence="6" id="KW-1185">Reference proteome</keyword>
<dbReference type="AlphaFoldDB" id="A0A0A2JIC5"/>
<dbReference type="Gene3D" id="3.40.50.720">
    <property type="entry name" value="NAD(P)-binding Rossmann-like Domain"/>
    <property type="match status" value="1"/>
</dbReference>
<sequence>MGFPCHAYRTGDIMRVDESGLYNFVGRCDRQVKVRGHRVELEGLENIFLSTNLASAAAVVKVDPKDADMGPILVAYIVPQCIHIDREILAREFVNRAPRLAAPRVELLAELPLGIIGKYNRRKLEQLYTEKMRDRLHSSDDFFHMGGTSLQVAYLIGRIRFSLGIELRSTALYENSTLGQLTQLVQKHKNGAALPDAVDEQSVLARDSFLGQDLPASLNPAVDWLDASEGRVFLTGATGFVSAFLLATLLSMPQVIQVACLVRVQDTSAADLCIKKTLEKYRLPGSQERKIISVPGDLSLPRLGLPQEQYNHYATRASVVFHLGALVSYIQPYSCHRAANVLGTLEMIRLANHSRPKRLIYTSSLAAYGPTGFVQGTKTVSEDEQPLSHIAALQYDTGYSQSQFVAENIVWNAIHNGSPAIIVRLGYVLGHSRTGRGNPKDFISCLMSSCLRLGYYPVVPGQCKAFTSVDFVVDAMLRIAAFEENVGHAYNLIQPAPIDLQETFDLVSGQCSRSMQAISFSCWLEMFINDAMSRLHPFLPLFQEKIWGTHTRWEVQGNAPRFEIKNTLWALRNNPELLAWMPALDLLQKYIPEWSAASNNI</sequence>
<accession>A0A0A2JIC5</accession>
<comment type="similarity">
    <text evidence="3">Belongs to the NRP synthetase family.</text>
</comment>
<dbReference type="Pfam" id="PF00550">
    <property type="entry name" value="PP-binding"/>
    <property type="match status" value="1"/>
</dbReference>
<dbReference type="InterPro" id="IPR036736">
    <property type="entry name" value="ACP-like_sf"/>
</dbReference>